<feature type="chain" id="PRO_5009448502" evidence="2">
    <location>
        <begin position="22"/>
        <end position="167"/>
    </location>
</feature>
<dbReference type="AlphaFoldDB" id="A0A1E1MNY1"/>
<evidence type="ECO:0000256" key="1">
    <source>
        <dbReference type="SAM" id="MobiDB-lite"/>
    </source>
</evidence>
<evidence type="ECO:0000313" key="3">
    <source>
        <dbReference type="EMBL" id="CZT50804.1"/>
    </source>
</evidence>
<keyword evidence="4" id="KW-1185">Reference proteome</keyword>
<protein>
    <submittedName>
        <fullName evidence="3">Uncharacterized protein</fullName>
    </submittedName>
</protein>
<evidence type="ECO:0000313" key="4">
    <source>
        <dbReference type="Proteomes" id="UP000177625"/>
    </source>
</evidence>
<feature type="signal peptide" evidence="2">
    <location>
        <begin position="1"/>
        <end position="21"/>
    </location>
</feature>
<feature type="compositionally biased region" description="Low complexity" evidence="1">
    <location>
        <begin position="70"/>
        <end position="83"/>
    </location>
</feature>
<sequence length="167" mass="18542">MCSALLSSALLCSALLSILRAYNAKLASEERWIAWSGVDRLNTVTTSTSKGLLNEPGTGTDCMKSRNDRLSQPSLAQPSPAQPITNKYDMTWHERHPIMAQQPNLQVVLLNVLDAHMQKGSQGKKAPALVIKVDSLKVNLWLVRFCLVRKKGFEGSDDQKLCIRRPL</sequence>
<dbReference type="Proteomes" id="UP000177625">
    <property type="component" value="Unassembled WGS sequence"/>
</dbReference>
<gene>
    <name evidence="3" type="ORF">RSE6_11859</name>
</gene>
<proteinExistence type="predicted"/>
<feature type="region of interest" description="Disordered" evidence="1">
    <location>
        <begin position="49"/>
        <end position="83"/>
    </location>
</feature>
<organism evidence="3 4">
    <name type="scientific">Rhynchosporium secalis</name>
    <name type="common">Barley scald fungus</name>
    <dbReference type="NCBI Taxonomy" id="38038"/>
    <lineage>
        <taxon>Eukaryota</taxon>
        <taxon>Fungi</taxon>
        <taxon>Dikarya</taxon>
        <taxon>Ascomycota</taxon>
        <taxon>Pezizomycotina</taxon>
        <taxon>Leotiomycetes</taxon>
        <taxon>Helotiales</taxon>
        <taxon>Ploettnerulaceae</taxon>
        <taxon>Rhynchosporium</taxon>
    </lineage>
</organism>
<evidence type="ECO:0000256" key="2">
    <source>
        <dbReference type="SAM" id="SignalP"/>
    </source>
</evidence>
<accession>A0A1E1MNY1</accession>
<dbReference type="EMBL" id="FJVC01000451">
    <property type="protein sequence ID" value="CZT50804.1"/>
    <property type="molecule type" value="Genomic_DNA"/>
</dbReference>
<keyword evidence="2" id="KW-0732">Signal</keyword>
<name>A0A1E1MNY1_RHYSE</name>
<reference evidence="4" key="1">
    <citation type="submission" date="2016-03" db="EMBL/GenBank/DDBJ databases">
        <authorList>
            <person name="Guldener U."/>
        </authorList>
    </citation>
    <scope>NUCLEOTIDE SEQUENCE [LARGE SCALE GENOMIC DNA]</scope>
</reference>